<name>A6GAG0_9BACT</name>
<dbReference type="Proteomes" id="UP000005801">
    <property type="component" value="Unassembled WGS sequence"/>
</dbReference>
<accession>A6GAG0</accession>
<evidence type="ECO:0000313" key="3">
    <source>
        <dbReference type="Proteomes" id="UP000005801"/>
    </source>
</evidence>
<dbReference type="EMBL" id="ABCS01000051">
    <property type="protein sequence ID" value="EDM77148.1"/>
    <property type="molecule type" value="Genomic_DNA"/>
</dbReference>
<dbReference type="AlphaFoldDB" id="A6GAG0"/>
<evidence type="ECO:0000256" key="1">
    <source>
        <dbReference type="SAM" id="MobiDB-lite"/>
    </source>
</evidence>
<reference evidence="2 3" key="1">
    <citation type="submission" date="2007-06" db="EMBL/GenBank/DDBJ databases">
        <authorList>
            <person name="Shimkets L."/>
            <person name="Ferriera S."/>
            <person name="Johnson J."/>
            <person name="Kravitz S."/>
            <person name="Beeson K."/>
            <person name="Sutton G."/>
            <person name="Rogers Y.-H."/>
            <person name="Friedman R."/>
            <person name="Frazier M."/>
            <person name="Venter J.C."/>
        </authorList>
    </citation>
    <scope>NUCLEOTIDE SEQUENCE [LARGE SCALE GENOMIC DNA]</scope>
    <source>
        <strain evidence="2 3">SIR-1</strain>
    </source>
</reference>
<evidence type="ECO:0000313" key="2">
    <source>
        <dbReference type="EMBL" id="EDM77148.1"/>
    </source>
</evidence>
<keyword evidence="3" id="KW-1185">Reference proteome</keyword>
<gene>
    <name evidence="2" type="ORF">PPSIR1_30736</name>
</gene>
<organism evidence="2 3">
    <name type="scientific">Plesiocystis pacifica SIR-1</name>
    <dbReference type="NCBI Taxonomy" id="391625"/>
    <lineage>
        <taxon>Bacteria</taxon>
        <taxon>Pseudomonadati</taxon>
        <taxon>Myxococcota</taxon>
        <taxon>Polyangia</taxon>
        <taxon>Nannocystales</taxon>
        <taxon>Nannocystaceae</taxon>
        <taxon>Plesiocystis</taxon>
    </lineage>
</organism>
<proteinExistence type="predicted"/>
<comment type="caution">
    <text evidence="2">The sequence shown here is derived from an EMBL/GenBank/DDBJ whole genome shotgun (WGS) entry which is preliminary data.</text>
</comment>
<protein>
    <submittedName>
        <fullName evidence="2">Uncharacterized protein</fullName>
    </submittedName>
</protein>
<sequence>MVVGLAGCPAKKEAADAGGEEEVLPSKAPSAPAPDDRIPAFAGEPVAIQPAYMNDAFVYASVELGVAQRILENLQTAPRVGEALAGLDVVLGKGQALGDARVSVSARPVFGQAAAVHKALGARGPEVRELAGEPALTEDGAEPVERDPKTGRPIYSSEAWHLLDQANTLGAHVRIHIPKVGPEQFDALWALGALAQDDLWSTACADMKARASNVRLCGGGRGELAIGRELEDGVQIDLYLSFGDVDEPDTDRRRAELARVLAEPAAFATPYLTSLRGDANVYVDGPATVELLKALAIREGVDALPRLGLDAVDAEAEALDALAKLRDTARVFQGLALEIDDEGDAGTTALVRWLPIASGETSERLAAFELLEVDADVPSVAALCEGALLCARGRGLPNRHRLSELATGVYTDPKVLGELFEDHERAALLIAALETWPNLLGAAGHLPGSLMTGPEAMVARNALGVTDRALGFGLSVRDAGEGQPFGEQWLLYARSTALDLNTLAGFMGLIDVRLEGLEIDAIPGRIETTKLPNDEVEGSYYAVYDPKADTGEWGWAVLADDEARLRWLFEQPRDDGAAPLAYLEVANVRRAIEGVPELKRELGDAAGLFGDWGLQVQASQSAEGPQLRLRIR</sequence>
<feature type="region of interest" description="Disordered" evidence="1">
    <location>
        <begin position="1"/>
        <end position="34"/>
    </location>
</feature>